<evidence type="ECO:0000256" key="1">
    <source>
        <dbReference type="ARBA" id="ARBA00001974"/>
    </source>
</evidence>
<protein>
    <submittedName>
        <fullName evidence="8">Protoporphyrinogen oxidase</fullName>
        <ecNumber evidence="8">1.3.3.4</ecNumber>
    </submittedName>
</protein>
<dbReference type="GO" id="GO:0004729">
    <property type="term" value="F:oxygen-dependent protoporphyrinogen oxidase activity"/>
    <property type="evidence" value="ECO:0007669"/>
    <property type="project" value="UniProtKB-EC"/>
</dbReference>
<dbReference type="InterPro" id="IPR002937">
    <property type="entry name" value="Amino_oxidase"/>
</dbReference>
<dbReference type="Pfam" id="PF01593">
    <property type="entry name" value="Amino_oxidase"/>
    <property type="match status" value="1"/>
</dbReference>
<feature type="domain" description="Amine oxidase" evidence="7">
    <location>
        <begin position="11"/>
        <end position="415"/>
    </location>
</feature>
<keyword evidence="4 8" id="KW-0560">Oxidoreductase</keyword>
<sequence>MHEVIIIGGGISGLASAWFLREKGWRPIVLEAGDPVGGSIRSRQEAGFLMDTGANSMMLKGEIVPDWFRRIGMDGEMIEANPLAKRRYVLKEGIPLALPNGPLAFLRSPILSAAAKMRLLGEPFRPRSADPDESIAAFVRRRLGPEVLDWMVDPFVSGVFAGDPERLSLRATLPRLAALEDAGGSLLRGAWRTRRAKRPGRSAARLVSFRNGLQQLPLKVAELLGDTVHGGCAVERIRREGDLWVAEAAGQSWRAPRLVLAVPAYVAAQFLTPLHGELAAELHAIRYPSVMTMALGFAQAQVAHALDGFGMLIPRKLGLETLGVLFSSTIFPGRAPADHVLLTAFIGGAQNDIGARPDAALLSAVVQEISPALGISGAPHFVHTRRWQRAIPQYEQGHLDRIRRVDAALATLPGLALRANWRDGVALGDCIENAAALSEREAWRHPAG</sequence>
<comment type="pathway">
    <text evidence="6">Porphyrin-containing compound metabolism.</text>
</comment>
<accession>A0A3M8RFY7</accession>
<comment type="caution">
    <text evidence="8">The sequence shown here is derived from an EMBL/GenBank/DDBJ whole genome shotgun (WGS) entry which is preliminary data.</text>
</comment>
<dbReference type="PANTHER" id="PTHR42923:SF3">
    <property type="entry name" value="PROTOPORPHYRINOGEN OXIDASE"/>
    <property type="match status" value="1"/>
</dbReference>
<dbReference type="OrthoDB" id="3450553at2"/>
<evidence type="ECO:0000256" key="3">
    <source>
        <dbReference type="ARBA" id="ARBA00022827"/>
    </source>
</evidence>
<dbReference type="PANTHER" id="PTHR42923">
    <property type="entry name" value="PROTOPORPHYRINOGEN OXIDASE"/>
    <property type="match status" value="1"/>
</dbReference>
<keyword evidence="5" id="KW-0350">Heme biosynthesis</keyword>
<keyword evidence="3" id="KW-0274">FAD</keyword>
<name>A0A3M8RFY7_9PROT</name>
<evidence type="ECO:0000256" key="5">
    <source>
        <dbReference type="ARBA" id="ARBA00023133"/>
    </source>
</evidence>
<dbReference type="InterPro" id="IPR004572">
    <property type="entry name" value="Protoporphyrinogen_oxidase"/>
</dbReference>
<dbReference type="SUPFAM" id="SSF51905">
    <property type="entry name" value="FAD/NAD(P)-binding domain"/>
    <property type="match status" value="1"/>
</dbReference>
<evidence type="ECO:0000256" key="6">
    <source>
        <dbReference type="ARBA" id="ARBA00023444"/>
    </source>
</evidence>
<organism evidence="8">
    <name type="scientific">Acidithiobacillus sulfuriphilus</name>
    <dbReference type="NCBI Taxonomy" id="1867749"/>
    <lineage>
        <taxon>Bacteria</taxon>
        <taxon>Pseudomonadati</taxon>
        <taxon>Pseudomonadota</taxon>
        <taxon>Acidithiobacillia</taxon>
        <taxon>Acidithiobacillales</taxon>
        <taxon>Acidithiobacillaceae</taxon>
        <taxon>Acidithiobacillus</taxon>
    </lineage>
</organism>
<dbReference type="RefSeq" id="WP_123102545.1">
    <property type="nucleotide sequence ID" value="NZ_CP127527.1"/>
</dbReference>
<dbReference type="EMBL" id="RIZI01000137">
    <property type="protein sequence ID" value="RNF67121.1"/>
    <property type="molecule type" value="Genomic_DNA"/>
</dbReference>
<dbReference type="Gene3D" id="1.10.3110.10">
    <property type="entry name" value="protoporphyrinogen ix oxidase, domain 3"/>
    <property type="match status" value="1"/>
</dbReference>
<dbReference type="NCBIfam" id="TIGR00562">
    <property type="entry name" value="proto_IX_ox"/>
    <property type="match status" value="1"/>
</dbReference>
<dbReference type="AlphaFoldDB" id="A0A3M8RFY7"/>
<keyword evidence="2" id="KW-0285">Flavoprotein</keyword>
<evidence type="ECO:0000256" key="2">
    <source>
        <dbReference type="ARBA" id="ARBA00022630"/>
    </source>
</evidence>
<dbReference type="SUPFAM" id="SSF54373">
    <property type="entry name" value="FAD-linked reductases, C-terminal domain"/>
    <property type="match status" value="1"/>
</dbReference>
<dbReference type="EC" id="1.3.3.4" evidence="8"/>
<evidence type="ECO:0000313" key="8">
    <source>
        <dbReference type="EMBL" id="RNF67121.1"/>
    </source>
</evidence>
<dbReference type="InterPro" id="IPR050464">
    <property type="entry name" value="Zeta_carotene_desat/Oxidored"/>
</dbReference>
<dbReference type="InterPro" id="IPR036188">
    <property type="entry name" value="FAD/NAD-bd_sf"/>
</dbReference>
<proteinExistence type="predicted"/>
<gene>
    <name evidence="8" type="primary">hemG</name>
    <name evidence="8" type="ORF">EC580_04360</name>
</gene>
<dbReference type="Gene3D" id="3.90.660.20">
    <property type="entry name" value="Protoporphyrinogen oxidase, mitochondrial, domain 2"/>
    <property type="match status" value="1"/>
</dbReference>
<evidence type="ECO:0000259" key="7">
    <source>
        <dbReference type="Pfam" id="PF01593"/>
    </source>
</evidence>
<dbReference type="GO" id="GO:0006783">
    <property type="term" value="P:heme biosynthetic process"/>
    <property type="evidence" value="ECO:0007669"/>
    <property type="project" value="UniProtKB-KW"/>
</dbReference>
<evidence type="ECO:0000256" key="4">
    <source>
        <dbReference type="ARBA" id="ARBA00023002"/>
    </source>
</evidence>
<dbReference type="Gene3D" id="3.50.50.60">
    <property type="entry name" value="FAD/NAD(P)-binding domain"/>
    <property type="match status" value="1"/>
</dbReference>
<reference evidence="8" key="1">
    <citation type="submission" date="2018-10" db="EMBL/GenBank/DDBJ databases">
        <title>Acidithiobacillus sulfuriphilus sp. nov.: an extremely acidophilic sulfur-oxidizing chemolithotroph isolated from a neutral pH environment.</title>
        <authorList>
            <person name="Falagan C."/>
            <person name="Moya-Beltran A."/>
            <person name="Quatrini R."/>
            <person name="Johnson D.B."/>
        </authorList>
    </citation>
    <scope>NUCLEOTIDE SEQUENCE [LARGE SCALE GENOMIC DNA]</scope>
    <source>
        <strain evidence="8">CJ-2</strain>
    </source>
</reference>
<comment type="cofactor">
    <cofactor evidence="1">
        <name>FAD</name>
        <dbReference type="ChEBI" id="CHEBI:57692"/>
    </cofactor>
</comment>